<protein>
    <recommendedName>
        <fullName evidence="2">Potassium channel domain-containing protein</fullName>
    </recommendedName>
</protein>
<dbReference type="InterPro" id="IPR013099">
    <property type="entry name" value="K_chnl_dom"/>
</dbReference>
<keyword evidence="1" id="KW-0812">Transmembrane</keyword>
<evidence type="ECO:0000256" key="1">
    <source>
        <dbReference type="SAM" id="Phobius"/>
    </source>
</evidence>
<proteinExistence type="predicted"/>
<keyword evidence="1" id="KW-1133">Transmembrane helix</keyword>
<feature type="domain" description="Potassium channel" evidence="2">
    <location>
        <begin position="8"/>
        <end position="83"/>
    </location>
</feature>
<dbReference type="Gene3D" id="6.10.140.1910">
    <property type="match status" value="1"/>
</dbReference>
<dbReference type="Gene3D" id="1.10.287.70">
    <property type="match status" value="1"/>
</dbReference>
<dbReference type="InterPro" id="IPR003937">
    <property type="entry name" value="K_chnl_volt-dep_KCNQ"/>
</dbReference>
<dbReference type="PANTHER" id="PTHR47735">
    <property type="entry name" value="POTASSIUM VOLTAGE-GATED CHANNEL SUBFAMILY KQT MEMBER 4"/>
    <property type="match status" value="1"/>
</dbReference>
<gene>
    <name evidence="3" type="ORF">RDWZM_008650</name>
</gene>
<organism evidence="3 4">
    <name type="scientific">Blomia tropicalis</name>
    <name type="common">Mite</name>
    <dbReference type="NCBI Taxonomy" id="40697"/>
    <lineage>
        <taxon>Eukaryota</taxon>
        <taxon>Metazoa</taxon>
        <taxon>Ecdysozoa</taxon>
        <taxon>Arthropoda</taxon>
        <taxon>Chelicerata</taxon>
        <taxon>Arachnida</taxon>
        <taxon>Acari</taxon>
        <taxon>Acariformes</taxon>
        <taxon>Sarcoptiformes</taxon>
        <taxon>Astigmata</taxon>
        <taxon>Glycyphagoidea</taxon>
        <taxon>Echimyopodidae</taxon>
        <taxon>Blomia</taxon>
    </lineage>
</organism>
<sequence>MSLTLYFVVFVIMSYGVYYFELESNAEINSLFDAAWFGFESLATIGYGDVTIHKPVTKVFTAILVLIGFCIYTLPASIIGSAIAMRLQEKRQKILCLRPAANLFQKIWRFYAVTHIPDYWAKYVSIEKANNPKMNRKLQGKEKYTLLFICKLSYLVAQKRFKYANLVHTTGSVPLQYVILQKKTELMNTAIRKHKIDIYKIYKRVKLLAHTMRDCKRLVRANKLRPENKPETKTDFVSESKQL</sequence>
<dbReference type="PANTHER" id="PTHR47735:SF9">
    <property type="entry name" value="POTASSIUM VOLTAGE-GATED CHANNEL SUBFAMILY KQT MEMBER 4-LIKE ISOFORM X1"/>
    <property type="match status" value="1"/>
</dbReference>
<evidence type="ECO:0000313" key="4">
    <source>
        <dbReference type="Proteomes" id="UP001142055"/>
    </source>
</evidence>
<dbReference type="Proteomes" id="UP001142055">
    <property type="component" value="Chromosome 3"/>
</dbReference>
<dbReference type="GO" id="GO:0008076">
    <property type="term" value="C:voltage-gated potassium channel complex"/>
    <property type="evidence" value="ECO:0007669"/>
    <property type="project" value="TreeGrafter"/>
</dbReference>
<dbReference type="EMBL" id="JAPWDV010000003">
    <property type="protein sequence ID" value="KAJ6217493.1"/>
    <property type="molecule type" value="Genomic_DNA"/>
</dbReference>
<reference evidence="3" key="1">
    <citation type="submission" date="2022-12" db="EMBL/GenBank/DDBJ databases">
        <title>Genome assemblies of Blomia tropicalis.</title>
        <authorList>
            <person name="Cui Y."/>
        </authorList>
    </citation>
    <scope>NUCLEOTIDE SEQUENCE</scope>
    <source>
        <tissue evidence="3">Adult mites</tissue>
    </source>
</reference>
<keyword evidence="4" id="KW-1185">Reference proteome</keyword>
<dbReference type="Pfam" id="PF07885">
    <property type="entry name" value="Ion_trans_2"/>
    <property type="match status" value="1"/>
</dbReference>
<keyword evidence="1" id="KW-0472">Membrane</keyword>
<name>A0A9Q0RJ16_BLOTA</name>
<evidence type="ECO:0000313" key="3">
    <source>
        <dbReference type="EMBL" id="KAJ6217493.1"/>
    </source>
</evidence>
<feature type="transmembrane region" description="Helical" evidence="1">
    <location>
        <begin position="59"/>
        <end position="84"/>
    </location>
</feature>
<feature type="transmembrane region" description="Helical" evidence="1">
    <location>
        <begin position="6"/>
        <end position="22"/>
    </location>
</feature>
<dbReference type="GO" id="GO:0005249">
    <property type="term" value="F:voltage-gated potassium channel activity"/>
    <property type="evidence" value="ECO:0007669"/>
    <property type="project" value="InterPro"/>
</dbReference>
<dbReference type="AlphaFoldDB" id="A0A9Q0RJ16"/>
<comment type="caution">
    <text evidence="3">The sequence shown here is derived from an EMBL/GenBank/DDBJ whole genome shotgun (WGS) entry which is preliminary data.</text>
</comment>
<dbReference type="SUPFAM" id="SSF81324">
    <property type="entry name" value="Voltage-gated potassium channels"/>
    <property type="match status" value="1"/>
</dbReference>
<evidence type="ECO:0000259" key="2">
    <source>
        <dbReference type="Pfam" id="PF07885"/>
    </source>
</evidence>
<accession>A0A9Q0RJ16</accession>